<keyword evidence="3" id="KW-1185">Reference proteome</keyword>
<sequence length="147" mass="15971">MTYSERLHLPWWWMLVGLLFGASIAVAVLAYVELRVGIAFSVLLMLGTALLLFAYGRAALRVDDAGLSVGRYRLEGRYIAGATALQGEAARTALGPDADHHAFLFTRPFVSSVVRVDLDDAADPHPYWLVSTRRPEALAAAIEAISA</sequence>
<feature type="transmembrane region" description="Helical" evidence="1">
    <location>
        <begin position="38"/>
        <end position="55"/>
    </location>
</feature>
<dbReference type="Proteomes" id="UP000184512">
    <property type="component" value="Unassembled WGS sequence"/>
</dbReference>
<name>A0A1M6KLP5_9ACTN</name>
<evidence type="ECO:0000313" key="2">
    <source>
        <dbReference type="EMBL" id="SHJ59830.1"/>
    </source>
</evidence>
<dbReference type="InterPro" id="IPR021443">
    <property type="entry name" value="DUF3093"/>
</dbReference>
<proteinExistence type="predicted"/>
<keyword evidence="1" id="KW-1133">Transmembrane helix</keyword>
<protein>
    <recommendedName>
        <fullName evidence="4">DUF3093 domain-containing protein</fullName>
    </recommendedName>
</protein>
<dbReference type="OrthoDB" id="3217020at2"/>
<dbReference type="RefSeq" id="WP_073189467.1">
    <property type="nucleotide sequence ID" value="NZ_FQZG01000061.1"/>
</dbReference>
<keyword evidence="1" id="KW-0812">Transmembrane</keyword>
<organism evidence="2 3">
    <name type="scientific">Tessaracoccus bendigoensis DSM 12906</name>
    <dbReference type="NCBI Taxonomy" id="1123357"/>
    <lineage>
        <taxon>Bacteria</taxon>
        <taxon>Bacillati</taxon>
        <taxon>Actinomycetota</taxon>
        <taxon>Actinomycetes</taxon>
        <taxon>Propionibacteriales</taxon>
        <taxon>Propionibacteriaceae</taxon>
        <taxon>Tessaracoccus</taxon>
    </lineage>
</organism>
<dbReference type="AlphaFoldDB" id="A0A1M6KLP5"/>
<dbReference type="STRING" id="1123357.SAMN02745244_02847"/>
<evidence type="ECO:0000313" key="3">
    <source>
        <dbReference type="Proteomes" id="UP000184512"/>
    </source>
</evidence>
<dbReference type="Pfam" id="PF11292">
    <property type="entry name" value="DUF3093"/>
    <property type="match status" value="1"/>
</dbReference>
<evidence type="ECO:0008006" key="4">
    <source>
        <dbReference type="Google" id="ProtNLM"/>
    </source>
</evidence>
<reference evidence="2 3" key="1">
    <citation type="submission" date="2016-11" db="EMBL/GenBank/DDBJ databases">
        <authorList>
            <person name="Jaros S."/>
            <person name="Januszkiewicz K."/>
            <person name="Wedrychowicz H."/>
        </authorList>
    </citation>
    <scope>NUCLEOTIDE SEQUENCE [LARGE SCALE GENOMIC DNA]</scope>
    <source>
        <strain evidence="2 3">DSM 12906</strain>
    </source>
</reference>
<feature type="transmembrane region" description="Helical" evidence="1">
    <location>
        <begin position="12"/>
        <end position="32"/>
    </location>
</feature>
<accession>A0A1M6KLP5</accession>
<evidence type="ECO:0000256" key="1">
    <source>
        <dbReference type="SAM" id="Phobius"/>
    </source>
</evidence>
<gene>
    <name evidence="2" type="ORF">SAMN02745244_02847</name>
</gene>
<dbReference type="EMBL" id="FQZG01000061">
    <property type="protein sequence ID" value="SHJ59830.1"/>
    <property type="molecule type" value="Genomic_DNA"/>
</dbReference>
<keyword evidence="1" id="KW-0472">Membrane</keyword>